<evidence type="ECO:0000256" key="1">
    <source>
        <dbReference type="SAM" id="MobiDB-lite"/>
    </source>
</evidence>
<feature type="compositionally biased region" description="Pro residues" evidence="1">
    <location>
        <begin position="98"/>
        <end position="108"/>
    </location>
</feature>
<evidence type="ECO:0000313" key="2">
    <source>
        <dbReference type="EMBL" id="NBE55932.1"/>
    </source>
</evidence>
<sequence length="376" mass="37874">MSDTDNTGGGVDNGGGWQPTPQGEFDADATAFVRIPEGFGLADFEEGGQTGTPLAAPGGYAPPHISVTGGAATDPSATSAFLVPPIDSAPEAVSWPEPNAPQPPPVPEPTGQWSFTDAAAPDPYGQDPYGQAPYGEAPYGQAPFAGHQGYDSAPQPGGYAPQDPSGYAPQDPSGYGQQQGPLGYEHGQDFTGYAPQDTSGYTPAPAYDEAAQSGVTTGQWSIPVVEQGELPDESGEFTQSALIEQWGGEAPATLPGGAAAPWATPEPVADPVPEPVAEVVPEPAVEPVTEPVVEPVVEAVAEPVVEAVAEPVVEVAEPVADVADVEPAAVEAVTEAPAEDVVTETGGDGDGNPEAASVTPEDAPVAAEGAPEGIPD</sequence>
<proteinExistence type="predicted"/>
<protein>
    <submittedName>
        <fullName evidence="2">Uncharacterized protein</fullName>
    </submittedName>
</protein>
<dbReference type="Proteomes" id="UP000598297">
    <property type="component" value="Unassembled WGS sequence"/>
</dbReference>
<gene>
    <name evidence="2" type="ORF">GUY60_31750</name>
</gene>
<evidence type="ECO:0000313" key="3">
    <source>
        <dbReference type="Proteomes" id="UP000598297"/>
    </source>
</evidence>
<feature type="non-terminal residue" evidence="2">
    <location>
        <position position="376"/>
    </location>
</feature>
<keyword evidence="3" id="KW-1185">Reference proteome</keyword>
<organism evidence="2 3">
    <name type="scientific">Streptomyces boluensis</name>
    <dbReference type="NCBI Taxonomy" id="1775135"/>
    <lineage>
        <taxon>Bacteria</taxon>
        <taxon>Bacillati</taxon>
        <taxon>Actinomycetota</taxon>
        <taxon>Actinomycetes</taxon>
        <taxon>Kitasatosporales</taxon>
        <taxon>Streptomycetaceae</taxon>
        <taxon>Streptomyces</taxon>
    </lineage>
</organism>
<feature type="region of interest" description="Disordered" evidence="1">
    <location>
        <begin position="332"/>
        <end position="376"/>
    </location>
</feature>
<feature type="compositionally biased region" description="Low complexity" evidence="1">
    <location>
        <begin position="247"/>
        <end position="267"/>
    </location>
</feature>
<name>A0A964UWC7_9ACTN</name>
<feature type="region of interest" description="Disordered" evidence="1">
    <location>
        <begin position="1"/>
        <end position="274"/>
    </location>
</feature>
<comment type="caution">
    <text evidence="2">The sequence shown here is derived from an EMBL/GenBank/DDBJ whole genome shotgun (WGS) entry which is preliminary data.</text>
</comment>
<dbReference type="AlphaFoldDB" id="A0A964UWC7"/>
<reference evidence="2" key="1">
    <citation type="submission" date="2020-01" db="EMBL/GenBank/DDBJ databases">
        <title>Whole-genome analyses of novel actinobacteria.</title>
        <authorList>
            <person name="Sahin N."/>
        </authorList>
    </citation>
    <scope>NUCLEOTIDE SEQUENCE</scope>
    <source>
        <strain evidence="2">YC537</strain>
    </source>
</reference>
<accession>A0A964UWC7</accession>
<feature type="compositionally biased region" description="Gly residues" evidence="1">
    <location>
        <begin position="7"/>
        <end position="17"/>
    </location>
</feature>
<dbReference type="EMBL" id="JAAAHS010000391">
    <property type="protein sequence ID" value="NBE55932.1"/>
    <property type="molecule type" value="Genomic_DNA"/>
</dbReference>